<dbReference type="InterPro" id="IPR043504">
    <property type="entry name" value="Peptidase_S1_PA_chymotrypsin"/>
</dbReference>
<feature type="signal peptide" evidence="4">
    <location>
        <begin position="1"/>
        <end position="18"/>
    </location>
</feature>
<keyword evidence="3" id="KW-0645">Protease</keyword>
<evidence type="ECO:0000256" key="4">
    <source>
        <dbReference type="SAM" id="SignalP"/>
    </source>
</evidence>
<evidence type="ECO:0000256" key="1">
    <source>
        <dbReference type="ARBA" id="ARBA00023157"/>
    </source>
</evidence>
<feature type="chain" id="PRO_5039936815" evidence="4">
    <location>
        <begin position="19"/>
        <end position="317"/>
    </location>
</feature>
<dbReference type="GO" id="GO:0006508">
    <property type="term" value="P:proteolysis"/>
    <property type="evidence" value="ECO:0007669"/>
    <property type="project" value="UniProtKB-KW"/>
</dbReference>
<dbReference type="Gene3D" id="2.40.10.10">
    <property type="entry name" value="Trypsin-like serine proteases"/>
    <property type="match status" value="1"/>
</dbReference>
<dbReference type="KEGG" id="sliu:111357728"/>
<keyword evidence="6" id="KW-1185">Reference proteome</keyword>
<dbReference type="Proteomes" id="UP000301870">
    <property type="component" value="Chromosome 25"/>
</dbReference>
<dbReference type="PANTHER" id="PTHR24256">
    <property type="entry name" value="TRYPTASE-RELATED"/>
    <property type="match status" value="1"/>
</dbReference>
<name>A0A9J7IU60_SPOLT</name>
<keyword evidence="3" id="KW-0720">Serine protease</keyword>
<evidence type="ECO:0000259" key="5">
    <source>
        <dbReference type="PROSITE" id="PS50240"/>
    </source>
</evidence>
<feature type="domain" description="Peptidase S1" evidence="5">
    <location>
        <begin position="45"/>
        <end position="299"/>
    </location>
</feature>
<dbReference type="InterPro" id="IPR033116">
    <property type="entry name" value="TRYPSIN_SER"/>
</dbReference>
<keyword evidence="3" id="KW-0378">Hydrolase</keyword>
<dbReference type="PROSITE" id="PS00134">
    <property type="entry name" value="TRYPSIN_HIS"/>
    <property type="match status" value="1"/>
</dbReference>
<keyword evidence="1" id="KW-1015">Disulfide bond</keyword>
<keyword evidence="4" id="KW-0732">Signal</keyword>
<dbReference type="AlphaFoldDB" id="A0A9J7IU60"/>
<dbReference type="GeneID" id="111357728"/>
<dbReference type="OrthoDB" id="10061449at2759"/>
<dbReference type="Pfam" id="PF00089">
    <property type="entry name" value="Trypsin"/>
    <property type="match status" value="1"/>
</dbReference>
<comment type="similarity">
    <text evidence="2">Belongs to the peptidase S1 family. CLIP subfamily.</text>
</comment>
<dbReference type="InterPro" id="IPR051487">
    <property type="entry name" value="Ser/Thr_Proteases_Immune/Dev"/>
</dbReference>
<dbReference type="PROSITE" id="PS50240">
    <property type="entry name" value="TRYPSIN_DOM"/>
    <property type="match status" value="1"/>
</dbReference>
<organism evidence="6 7">
    <name type="scientific">Spodoptera litura</name>
    <name type="common">Asian cotton leafworm</name>
    <dbReference type="NCBI Taxonomy" id="69820"/>
    <lineage>
        <taxon>Eukaryota</taxon>
        <taxon>Metazoa</taxon>
        <taxon>Ecdysozoa</taxon>
        <taxon>Arthropoda</taxon>
        <taxon>Hexapoda</taxon>
        <taxon>Insecta</taxon>
        <taxon>Pterygota</taxon>
        <taxon>Neoptera</taxon>
        <taxon>Endopterygota</taxon>
        <taxon>Lepidoptera</taxon>
        <taxon>Glossata</taxon>
        <taxon>Ditrysia</taxon>
        <taxon>Noctuoidea</taxon>
        <taxon>Noctuidae</taxon>
        <taxon>Amphipyrinae</taxon>
        <taxon>Spodoptera</taxon>
    </lineage>
</organism>
<dbReference type="SMART" id="SM00020">
    <property type="entry name" value="Tryp_SPc"/>
    <property type="match status" value="1"/>
</dbReference>
<dbReference type="GO" id="GO:0004252">
    <property type="term" value="F:serine-type endopeptidase activity"/>
    <property type="evidence" value="ECO:0007669"/>
    <property type="project" value="InterPro"/>
</dbReference>
<evidence type="ECO:0000256" key="2">
    <source>
        <dbReference type="ARBA" id="ARBA00024195"/>
    </source>
</evidence>
<evidence type="ECO:0000313" key="7">
    <source>
        <dbReference type="RefSeq" id="XP_022828298.1"/>
    </source>
</evidence>
<feature type="non-terminal residue" evidence="7">
    <location>
        <position position="317"/>
    </location>
</feature>
<dbReference type="PRINTS" id="PR00722">
    <property type="entry name" value="CHYMOTRYPSIN"/>
</dbReference>
<protein>
    <submittedName>
        <fullName evidence="7">Transmembrane protease serine 9-like</fullName>
    </submittedName>
</protein>
<dbReference type="InterPro" id="IPR018114">
    <property type="entry name" value="TRYPSIN_HIS"/>
</dbReference>
<evidence type="ECO:0000256" key="3">
    <source>
        <dbReference type="RuleBase" id="RU363034"/>
    </source>
</evidence>
<dbReference type="PROSITE" id="PS00135">
    <property type="entry name" value="TRYPSIN_SER"/>
    <property type="match status" value="1"/>
</dbReference>
<dbReference type="SUPFAM" id="SSF50494">
    <property type="entry name" value="Trypsin-like serine proteases"/>
    <property type="match status" value="1"/>
</dbReference>
<reference evidence="7" key="1">
    <citation type="submission" date="2025-08" db="UniProtKB">
        <authorList>
            <consortium name="RefSeq"/>
        </authorList>
    </citation>
    <scope>IDENTIFICATION</scope>
    <source>
        <strain evidence="7">Ishihara</strain>
        <tissue evidence="7">Whole body</tissue>
    </source>
</reference>
<accession>A0A9J7IU60</accession>
<dbReference type="CDD" id="cd00190">
    <property type="entry name" value="Tryp_SPc"/>
    <property type="match status" value="1"/>
</dbReference>
<dbReference type="RefSeq" id="XP_022828298.1">
    <property type="nucleotide sequence ID" value="XM_022972530.1"/>
</dbReference>
<dbReference type="InterPro" id="IPR001314">
    <property type="entry name" value="Peptidase_S1A"/>
</dbReference>
<dbReference type="InterPro" id="IPR001254">
    <property type="entry name" value="Trypsin_dom"/>
</dbReference>
<proteinExistence type="inferred from homology"/>
<dbReference type="InterPro" id="IPR009003">
    <property type="entry name" value="Peptidase_S1_PA"/>
</dbReference>
<gene>
    <name evidence="7" type="primary">LOC111357728</name>
</gene>
<sequence>MFSKFLLIILMFAKKCFSNDVVSNVSNDMIHLAEQIESGTWVPRVVNGYPAKLGDVPYQIAMKILVSRAKSLYMTFCGATLVAPNKMITAAHCFEEEGRSNCQKLFYPGQASSQLLKNRYAVAGNLYNLAKYSSSDTDGQWRALKRVVYPKKYIFPRHDIAVAYTKHPFNYNNNIGPIPYAKRHTDYRGKCLVSGYGRTGQGKKDLTEILLLANLDLMPNELCGKVHRRRMDLFVCTFSSVTDVGKGDSGGPLVCKNTGDPNEKDKGVLVGVVSGHAKGRGSFFTRVSKYYGFVTNDSISVCALSYHLNVFITIAIA</sequence>
<evidence type="ECO:0000313" key="6">
    <source>
        <dbReference type="Proteomes" id="UP000301870"/>
    </source>
</evidence>